<keyword evidence="3" id="KW-0378">Hydrolase</keyword>
<dbReference type="EMBL" id="FQVI01000011">
    <property type="protein sequence ID" value="SHF05526.1"/>
    <property type="molecule type" value="Genomic_DNA"/>
</dbReference>
<dbReference type="RefSeq" id="WP_072852025.1">
    <property type="nucleotide sequence ID" value="NZ_FQVI01000011.1"/>
</dbReference>
<evidence type="ECO:0000259" key="2">
    <source>
        <dbReference type="Pfam" id="PF07687"/>
    </source>
</evidence>
<dbReference type="GO" id="GO:0071713">
    <property type="term" value="F:para-aminobenzoyl-glutamate hydrolase activity"/>
    <property type="evidence" value="ECO:0007669"/>
    <property type="project" value="TreeGrafter"/>
</dbReference>
<dbReference type="InterPro" id="IPR052030">
    <property type="entry name" value="Peptidase_M20/M20A_hydrolases"/>
</dbReference>
<dbReference type="SUPFAM" id="SSF55031">
    <property type="entry name" value="Bacterial exopeptidase dimerisation domain"/>
    <property type="match status" value="1"/>
</dbReference>
<proteinExistence type="inferred from homology"/>
<dbReference type="PIRSF" id="PIRSF037226">
    <property type="entry name" value="Amidohydrolase_ACY1L2_prd"/>
    <property type="match status" value="1"/>
</dbReference>
<dbReference type="Gene3D" id="3.30.70.360">
    <property type="match status" value="1"/>
</dbReference>
<dbReference type="InterPro" id="IPR011650">
    <property type="entry name" value="Peptidase_M20_dimer"/>
</dbReference>
<reference evidence="3 4" key="1">
    <citation type="submission" date="2016-11" db="EMBL/GenBank/DDBJ databases">
        <authorList>
            <person name="Jaros S."/>
            <person name="Januszkiewicz K."/>
            <person name="Wedrychowicz H."/>
        </authorList>
    </citation>
    <scope>NUCLEOTIDE SEQUENCE [LARGE SCALE GENOMIC DNA]</scope>
    <source>
        <strain evidence="3 4">DSM 17459</strain>
    </source>
</reference>
<name>A0A1M4YJF0_9CLOT</name>
<dbReference type="GO" id="GO:0016805">
    <property type="term" value="F:dipeptidase activity"/>
    <property type="evidence" value="ECO:0007669"/>
    <property type="project" value="InterPro"/>
</dbReference>
<dbReference type="OrthoDB" id="9781032at2"/>
<dbReference type="InterPro" id="IPR036264">
    <property type="entry name" value="Bact_exopeptidase_dim_dom"/>
</dbReference>
<organism evidence="3 4">
    <name type="scientific">Lactonifactor longoviformis DSM 17459</name>
    <dbReference type="NCBI Taxonomy" id="1122155"/>
    <lineage>
        <taxon>Bacteria</taxon>
        <taxon>Bacillati</taxon>
        <taxon>Bacillota</taxon>
        <taxon>Clostridia</taxon>
        <taxon>Eubacteriales</taxon>
        <taxon>Clostridiaceae</taxon>
        <taxon>Lactonifactor</taxon>
    </lineage>
</organism>
<evidence type="ECO:0000313" key="3">
    <source>
        <dbReference type="EMBL" id="SHF05526.1"/>
    </source>
</evidence>
<dbReference type="InterPro" id="IPR017144">
    <property type="entry name" value="Xaa-Arg_dipeptidase"/>
</dbReference>
<protein>
    <recommendedName>
        <fullName evidence="1">Peptidase M20 domain-containing protein 2</fullName>
    </recommendedName>
</protein>
<gene>
    <name evidence="3" type="ORF">SAMN02745158_02401</name>
</gene>
<accession>A0A1M4YJF0</accession>
<dbReference type="Proteomes" id="UP000184245">
    <property type="component" value="Unassembled WGS sequence"/>
</dbReference>
<comment type="similarity">
    <text evidence="1">Belongs to the peptidase M20A family.</text>
</comment>
<dbReference type="SUPFAM" id="SSF53187">
    <property type="entry name" value="Zn-dependent exopeptidases"/>
    <property type="match status" value="1"/>
</dbReference>
<dbReference type="Pfam" id="PF01546">
    <property type="entry name" value="Peptidase_M20"/>
    <property type="match status" value="1"/>
</dbReference>
<feature type="domain" description="Peptidase M20 dimerisation" evidence="2">
    <location>
        <begin position="172"/>
        <end position="264"/>
    </location>
</feature>
<keyword evidence="4" id="KW-1185">Reference proteome</keyword>
<dbReference type="AlphaFoldDB" id="A0A1M4YJF0"/>
<evidence type="ECO:0000313" key="4">
    <source>
        <dbReference type="Proteomes" id="UP000184245"/>
    </source>
</evidence>
<dbReference type="FunFam" id="3.30.70.360:FF:000004">
    <property type="entry name" value="Peptidase M20 domain-containing protein 2"/>
    <property type="match status" value="1"/>
</dbReference>
<dbReference type="PANTHER" id="PTHR30575">
    <property type="entry name" value="PEPTIDASE M20"/>
    <property type="match status" value="1"/>
</dbReference>
<dbReference type="GO" id="GO:0005737">
    <property type="term" value="C:cytoplasm"/>
    <property type="evidence" value="ECO:0007669"/>
    <property type="project" value="TreeGrafter"/>
</dbReference>
<dbReference type="PANTHER" id="PTHR30575:SF3">
    <property type="entry name" value="PEPTIDASE M20 DIMERISATION DOMAIN-CONTAINING PROTEIN"/>
    <property type="match status" value="1"/>
</dbReference>
<dbReference type="STRING" id="1122155.SAMN02745158_02401"/>
<dbReference type="InterPro" id="IPR002933">
    <property type="entry name" value="Peptidase_M20"/>
</dbReference>
<sequence>MALVDQKLKDAVIHLSDEIFEFSSWLTRHPEISGEEEKSCAFIVDFLQKHGFEIESPCGIPHSFKAKRKGTPRDLYPKAAVMCEYDALPGMGHGCGHSVSCGISVLTALALQEAYPELPMQIDLVGTPAEETIGGKITMVKEHVFDEYDLAIMSHLANDNSAQWPLLASNDMLITFYGKPAHASSNPWDGINAYNAAQLFSHGSDMLRQHLTPDCQFHGIITECGSVPNIVPDKAVLDYYLRSATLSGLIDLREKLENCVKGAAVATGCTYTIEQRWDTYCELFPAREACADIHKIYEELHMPYWPSQPPSGSSDLGNVDTVVPTIGMRCCCSDEFTPFHTPELEKLLYGDRGKKTLIDGTIVMAAYLALLAYQPDRLAALQKEHSAYRAQNRRED</sequence>
<evidence type="ECO:0000256" key="1">
    <source>
        <dbReference type="PIRNR" id="PIRNR037226"/>
    </source>
</evidence>
<dbReference type="Pfam" id="PF07687">
    <property type="entry name" value="M20_dimer"/>
    <property type="match status" value="1"/>
</dbReference>
<dbReference type="GO" id="GO:0046657">
    <property type="term" value="P:folic acid catabolic process"/>
    <property type="evidence" value="ECO:0007669"/>
    <property type="project" value="TreeGrafter"/>
</dbReference>
<dbReference type="Gene3D" id="3.40.630.10">
    <property type="entry name" value="Zn peptidases"/>
    <property type="match status" value="1"/>
</dbReference>